<keyword evidence="6" id="KW-1133">Transmembrane helix</keyword>
<evidence type="ECO:0008006" key="9">
    <source>
        <dbReference type="Google" id="ProtNLM"/>
    </source>
</evidence>
<evidence type="ECO:0000256" key="3">
    <source>
        <dbReference type="ARBA" id="ARBA00023002"/>
    </source>
</evidence>
<dbReference type="OMA" id="VLHQYTE"/>
<dbReference type="GO" id="GO:0004497">
    <property type="term" value="F:monooxygenase activity"/>
    <property type="evidence" value="ECO:0007669"/>
    <property type="project" value="InterPro"/>
</dbReference>
<dbReference type="AlphaFoldDB" id="K3WNI2"/>
<dbReference type="PANTHER" id="PTHR24296">
    <property type="entry name" value="CYTOCHROME P450"/>
    <property type="match status" value="1"/>
</dbReference>
<dbReference type="EnsemblProtists" id="PYU1_T006524">
    <property type="protein sequence ID" value="PYU1_T006524"/>
    <property type="gene ID" value="PYU1_G006512"/>
</dbReference>
<evidence type="ECO:0000313" key="8">
    <source>
        <dbReference type="Proteomes" id="UP000019132"/>
    </source>
</evidence>
<keyword evidence="2 5" id="KW-0479">Metal-binding</keyword>
<keyword evidence="3" id="KW-0560">Oxidoreductase</keyword>
<protein>
    <recommendedName>
        <fullName evidence="9">Cytochrome P450</fullName>
    </recommendedName>
</protein>
<keyword evidence="5" id="KW-0349">Heme</keyword>
<keyword evidence="8" id="KW-1185">Reference proteome</keyword>
<organism evidence="7 8">
    <name type="scientific">Globisporangium ultimum (strain ATCC 200006 / CBS 805.95 / DAOM BR144)</name>
    <name type="common">Pythium ultimum</name>
    <dbReference type="NCBI Taxonomy" id="431595"/>
    <lineage>
        <taxon>Eukaryota</taxon>
        <taxon>Sar</taxon>
        <taxon>Stramenopiles</taxon>
        <taxon>Oomycota</taxon>
        <taxon>Peronosporomycetes</taxon>
        <taxon>Pythiales</taxon>
        <taxon>Pythiaceae</taxon>
        <taxon>Globisporangium</taxon>
    </lineage>
</organism>
<dbReference type="GO" id="GO:0020037">
    <property type="term" value="F:heme binding"/>
    <property type="evidence" value="ECO:0007669"/>
    <property type="project" value="InterPro"/>
</dbReference>
<evidence type="ECO:0000256" key="4">
    <source>
        <dbReference type="ARBA" id="ARBA00023004"/>
    </source>
</evidence>
<dbReference type="EMBL" id="GL376604">
    <property type="status" value="NOT_ANNOTATED_CDS"/>
    <property type="molecule type" value="Genomic_DNA"/>
</dbReference>
<dbReference type="eggNOG" id="KOG0157">
    <property type="taxonomic scope" value="Eukaryota"/>
</dbReference>
<dbReference type="Pfam" id="PF00067">
    <property type="entry name" value="p450"/>
    <property type="match status" value="1"/>
</dbReference>
<proteinExistence type="inferred from homology"/>
<sequence length="566" mass="64160">MSSVSLFATLASPTSFVALITAAASVFYMLLAQWTPTARDRRCSSSNRKSLWTLPCPASTLPILGNTLDTLITHRDRIYDWETEQYELLKGPWRLHILGYGHSVVIASPKLMEDVLETQFELFPKDDGMCTIFRDFFGRGIFAVNGDEWQHHREQASTLFSFQMFKHVMHEVVSEKVHTLRRVLTQYEARREAVSLRRVLSHFTGDVFSKIGFGIERRCMENGVNGYMLDDFVEASETISQVLFARFLQPMWLWKVKRFFNLGDEKKLKKSIRFLDFLMYNIINESIAKSSRRRRSTEVSNNLSMQALVAGPRRDLISMFMESNVRTDAIDVEAIRDLVVSFISSGTETTSQGLSFFIVMMNRYPRVLRKIRDELRLKLPGLMLRNDHDGDSGGDGFEVPSMQDLSCLIYLEAAIRENLRLNPPVAITTRAATADTILSDGTFVPKGTRVILCLYAALRQKSVWGDDANEFRPERWIDPATGSLLTMSPFQFPVFAAGPRVCLGRKLAMMEMKMLAAVILSKFDITTVENPWDLTYEGGLAVSVKGPLMVNVSRVGRGTRKPADST</sequence>
<evidence type="ECO:0000313" key="7">
    <source>
        <dbReference type="EnsemblProtists" id="PYU1_T006524"/>
    </source>
</evidence>
<keyword evidence="6" id="KW-0812">Transmembrane</keyword>
<dbReference type="Gene3D" id="1.10.630.10">
    <property type="entry name" value="Cytochrome P450"/>
    <property type="match status" value="1"/>
</dbReference>
<reference evidence="8" key="2">
    <citation type="submission" date="2010-04" db="EMBL/GenBank/DDBJ databases">
        <authorList>
            <person name="Buell R."/>
            <person name="Hamilton J."/>
            <person name="Hostetler J."/>
        </authorList>
    </citation>
    <scope>NUCLEOTIDE SEQUENCE [LARGE SCALE GENOMIC DNA]</scope>
    <source>
        <strain evidence="8">DAOM:BR144</strain>
    </source>
</reference>
<dbReference type="Proteomes" id="UP000019132">
    <property type="component" value="Unassembled WGS sequence"/>
</dbReference>
<dbReference type="HOGENOM" id="CLU_001570_27_2_1"/>
<dbReference type="GO" id="GO:0016705">
    <property type="term" value="F:oxidoreductase activity, acting on paired donors, with incorporation or reduction of molecular oxygen"/>
    <property type="evidence" value="ECO:0007669"/>
    <property type="project" value="InterPro"/>
</dbReference>
<comment type="similarity">
    <text evidence="1">Belongs to the cytochrome P450 family.</text>
</comment>
<keyword evidence="4 5" id="KW-0408">Iron</keyword>
<name>K3WNI2_GLOUD</name>
<dbReference type="SUPFAM" id="SSF48264">
    <property type="entry name" value="Cytochrome P450"/>
    <property type="match status" value="1"/>
</dbReference>
<dbReference type="InterPro" id="IPR001128">
    <property type="entry name" value="Cyt_P450"/>
</dbReference>
<dbReference type="VEuPathDB" id="FungiDB:PYU1_G006512"/>
<dbReference type="InterPro" id="IPR002401">
    <property type="entry name" value="Cyt_P450_E_grp-I"/>
</dbReference>
<feature type="transmembrane region" description="Helical" evidence="6">
    <location>
        <begin position="6"/>
        <end position="31"/>
    </location>
</feature>
<evidence type="ECO:0000256" key="6">
    <source>
        <dbReference type="SAM" id="Phobius"/>
    </source>
</evidence>
<evidence type="ECO:0000256" key="2">
    <source>
        <dbReference type="ARBA" id="ARBA00022723"/>
    </source>
</evidence>
<reference evidence="8" key="1">
    <citation type="journal article" date="2010" name="Genome Biol.">
        <title>Genome sequence of the necrotrophic plant pathogen Pythium ultimum reveals original pathogenicity mechanisms and effector repertoire.</title>
        <authorList>
            <person name="Levesque C.A."/>
            <person name="Brouwer H."/>
            <person name="Cano L."/>
            <person name="Hamilton J.P."/>
            <person name="Holt C."/>
            <person name="Huitema E."/>
            <person name="Raffaele S."/>
            <person name="Robideau G.P."/>
            <person name="Thines M."/>
            <person name="Win J."/>
            <person name="Zerillo M.M."/>
            <person name="Beakes G.W."/>
            <person name="Boore J.L."/>
            <person name="Busam D."/>
            <person name="Dumas B."/>
            <person name="Ferriera S."/>
            <person name="Fuerstenberg S.I."/>
            <person name="Gachon C.M."/>
            <person name="Gaulin E."/>
            <person name="Govers F."/>
            <person name="Grenville-Briggs L."/>
            <person name="Horner N."/>
            <person name="Hostetler J."/>
            <person name="Jiang R.H."/>
            <person name="Johnson J."/>
            <person name="Krajaejun T."/>
            <person name="Lin H."/>
            <person name="Meijer H.J."/>
            <person name="Moore B."/>
            <person name="Morris P."/>
            <person name="Phuntmart V."/>
            <person name="Puiu D."/>
            <person name="Shetty J."/>
            <person name="Stajich J.E."/>
            <person name="Tripathy S."/>
            <person name="Wawra S."/>
            <person name="van West P."/>
            <person name="Whitty B.R."/>
            <person name="Coutinho P.M."/>
            <person name="Henrissat B."/>
            <person name="Martin F."/>
            <person name="Thomas P.D."/>
            <person name="Tyler B.M."/>
            <person name="De Vries R.P."/>
            <person name="Kamoun S."/>
            <person name="Yandell M."/>
            <person name="Tisserat N."/>
            <person name="Buell C.R."/>
        </authorList>
    </citation>
    <scope>NUCLEOTIDE SEQUENCE</scope>
    <source>
        <strain evidence="8">DAOM:BR144</strain>
    </source>
</reference>
<feature type="binding site" description="axial binding residue" evidence="5">
    <location>
        <position position="502"/>
    </location>
    <ligand>
        <name>heme</name>
        <dbReference type="ChEBI" id="CHEBI:30413"/>
    </ligand>
    <ligandPart>
        <name>Fe</name>
        <dbReference type="ChEBI" id="CHEBI:18248"/>
    </ligandPart>
</feature>
<dbReference type="GO" id="GO:0005506">
    <property type="term" value="F:iron ion binding"/>
    <property type="evidence" value="ECO:0007669"/>
    <property type="project" value="InterPro"/>
</dbReference>
<accession>K3WNI2</accession>
<evidence type="ECO:0000256" key="1">
    <source>
        <dbReference type="ARBA" id="ARBA00010617"/>
    </source>
</evidence>
<dbReference type="InterPro" id="IPR036396">
    <property type="entry name" value="Cyt_P450_sf"/>
</dbReference>
<keyword evidence="6" id="KW-0472">Membrane</keyword>
<dbReference type="PRINTS" id="PR00385">
    <property type="entry name" value="P450"/>
</dbReference>
<reference evidence="7" key="3">
    <citation type="submission" date="2015-02" db="UniProtKB">
        <authorList>
            <consortium name="EnsemblProtists"/>
        </authorList>
    </citation>
    <scope>IDENTIFICATION</scope>
    <source>
        <strain evidence="7">DAOM BR144</strain>
    </source>
</reference>
<dbReference type="InParanoid" id="K3WNI2"/>
<dbReference type="PRINTS" id="PR00463">
    <property type="entry name" value="EP450I"/>
</dbReference>
<dbReference type="STRING" id="431595.K3WNI2"/>
<dbReference type="CDD" id="cd11064">
    <property type="entry name" value="CYP86A"/>
    <property type="match status" value="1"/>
</dbReference>
<comment type="cofactor">
    <cofactor evidence="5">
        <name>heme</name>
        <dbReference type="ChEBI" id="CHEBI:30413"/>
    </cofactor>
</comment>
<evidence type="ECO:0000256" key="5">
    <source>
        <dbReference type="PIRSR" id="PIRSR602401-1"/>
    </source>
</evidence>